<dbReference type="GO" id="GO:1901135">
    <property type="term" value="P:carbohydrate derivative metabolic process"/>
    <property type="evidence" value="ECO:0007669"/>
    <property type="project" value="InterPro"/>
</dbReference>
<dbReference type="InterPro" id="IPR035472">
    <property type="entry name" value="RpiR-like_SIS"/>
</dbReference>
<dbReference type="Gene3D" id="3.40.50.10490">
    <property type="entry name" value="Glucose-6-phosphate isomerase like protein, domain 1"/>
    <property type="match status" value="1"/>
</dbReference>
<dbReference type="Pfam" id="PF01418">
    <property type="entry name" value="HTH_6"/>
    <property type="match status" value="1"/>
</dbReference>
<accession>A0A200J8M0</accession>
<dbReference type="PANTHER" id="PTHR30514:SF1">
    <property type="entry name" value="HTH-TYPE TRANSCRIPTIONAL REGULATOR HEXR-RELATED"/>
    <property type="match status" value="1"/>
</dbReference>
<feature type="domain" description="SIS" evidence="5">
    <location>
        <begin position="110"/>
        <end position="249"/>
    </location>
</feature>
<evidence type="ECO:0000256" key="1">
    <source>
        <dbReference type="ARBA" id="ARBA00023015"/>
    </source>
</evidence>
<dbReference type="InterPro" id="IPR000281">
    <property type="entry name" value="HTH_RpiR"/>
</dbReference>
<dbReference type="InterPro" id="IPR036388">
    <property type="entry name" value="WH-like_DNA-bd_sf"/>
</dbReference>
<keyword evidence="8" id="KW-1185">Reference proteome</keyword>
<protein>
    <recommendedName>
        <fullName evidence="9">Phosphosugar-binding transcriptional regulator</fullName>
    </recommendedName>
</protein>
<keyword evidence="1" id="KW-0805">Transcription regulation</keyword>
<dbReference type="InterPro" id="IPR009057">
    <property type="entry name" value="Homeodomain-like_sf"/>
</dbReference>
<dbReference type="GO" id="GO:0003700">
    <property type="term" value="F:DNA-binding transcription factor activity"/>
    <property type="evidence" value="ECO:0007669"/>
    <property type="project" value="InterPro"/>
</dbReference>
<dbReference type="SUPFAM" id="SSF53697">
    <property type="entry name" value="SIS domain"/>
    <property type="match status" value="1"/>
</dbReference>
<reference evidence="6" key="1">
    <citation type="submission" date="2017-05" db="EMBL/GenBank/DDBJ databases">
        <title>The Genome Sequence of Enterococcus sp. 9D6_DIV0238.</title>
        <authorList>
            <consortium name="The Broad Institute Genomics Platform"/>
            <consortium name="The Broad Institute Genomic Center for Infectious Diseases"/>
            <person name="Earl A."/>
            <person name="Manson A."/>
            <person name="Schwartman J."/>
            <person name="Gilmore M."/>
            <person name="Abouelleil A."/>
            <person name="Cao P."/>
            <person name="Chapman S."/>
            <person name="Cusick C."/>
            <person name="Shea T."/>
            <person name="Young S."/>
            <person name="Neafsey D."/>
            <person name="Nusbaum C."/>
            <person name="Birren B."/>
        </authorList>
    </citation>
    <scope>NUCLEOTIDE SEQUENCE [LARGE SCALE GENOMIC DNA]</scope>
    <source>
        <strain evidence="6">9D6_DIV0238</strain>
    </source>
</reference>
<dbReference type="AlphaFoldDB" id="A0A200J8M0"/>
<dbReference type="GO" id="GO:0003677">
    <property type="term" value="F:DNA binding"/>
    <property type="evidence" value="ECO:0007669"/>
    <property type="project" value="UniProtKB-KW"/>
</dbReference>
<reference evidence="7" key="3">
    <citation type="submission" date="2024-03" db="EMBL/GenBank/DDBJ databases">
        <title>The Genome Sequence of Enterococcus sp. DIV0238c.</title>
        <authorList>
            <consortium name="The Broad Institute Genomics Platform"/>
            <consortium name="The Broad Institute Microbial Omics Core"/>
            <consortium name="The Broad Institute Genomic Center for Infectious Diseases"/>
            <person name="Earl A."/>
            <person name="Manson A."/>
            <person name="Gilmore M."/>
            <person name="Schwartman J."/>
            <person name="Shea T."/>
            <person name="Abouelleil A."/>
            <person name="Cao P."/>
            <person name="Chapman S."/>
            <person name="Cusick C."/>
            <person name="Young S."/>
            <person name="Neafsey D."/>
            <person name="Nusbaum C."/>
            <person name="Birren B."/>
        </authorList>
    </citation>
    <scope>NUCLEOTIDE SEQUENCE</scope>
    <source>
        <strain evidence="7">9D6_DIV0238</strain>
    </source>
</reference>
<dbReference type="EMBL" id="NIBQ01000002">
    <property type="protein sequence ID" value="OUZ33181.1"/>
    <property type="molecule type" value="Genomic_DNA"/>
</dbReference>
<evidence type="ECO:0000313" key="8">
    <source>
        <dbReference type="Proteomes" id="UP000196151"/>
    </source>
</evidence>
<dbReference type="CDD" id="cd05013">
    <property type="entry name" value="SIS_RpiR"/>
    <property type="match status" value="1"/>
</dbReference>
<evidence type="ECO:0000256" key="2">
    <source>
        <dbReference type="ARBA" id="ARBA00023125"/>
    </source>
</evidence>
<keyword evidence="3" id="KW-0804">Transcription</keyword>
<dbReference type="Pfam" id="PF01380">
    <property type="entry name" value="SIS"/>
    <property type="match status" value="1"/>
</dbReference>
<feature type="domain" description="HTH rpiR-type" evidence="4">
    <location>
        <begin position="1"/>
        <end position="77"/>
    </location>
</feature>
<evidence type="ECO:0008006" key="9">
    <source>
        <dbReference type="Google" id="ProtNLM"/>
    </source>
</evidence>
<sequence length="254" mass="28600">MVNSVLFLDHTPDLSPIDLEIYKYVAAHIDEVVYMRIRELAKETHSSTASILRFCRKFGCDGFSEFKIKLNLYRKTLAEPITTHAVDETSFTNFIQRSTETFYQERMQAAVKLLAEKDLVLFIGTGSSKIIAEYGALYFSSIFSMAFHIEDPINHPVNFFNKSIAKNVCVIALSVSGENEAIINYLNHFLSNDCAIISITNSEKSTIASLSDVNIPYYISTERIGDSDITSQVPALYTVEYLAKEVQKNKQAST</sequence>
<dbReference type="InterPro" id="IPR047640">
    <property type="entry name" value="RpiR-like"/>
</dbReference>
<evidence type="ECO:0000259" key="5">
    <source>
        <dbReference type="PROSITE" id="PS51464"/>
    </source>
</evidence>
<keyword evidence="2" id="KW-0238">DNA-binding</keyword>
<dbReference type="SUPFAM" id="SSF46689">
    <property type="entry name" value="Homeodomain-like"/>
    <property type="match status" value="1"/>
</dbReference>
<dbReference type="GO" id="GO:0097367">
    <property type="term" value="F:carbohydrate derivative binding"/>
    <property type="evidence" value="ECO:0007669"/>
    <property type="project" value="InterPro"/>
</dbReference>
<organism evidence="6">
    <name type="scientific">Candidatus Enterococcus dunnyi</name>
    <dbReference type="NCBI Taxonomy" id="1834192"/>
    <lineage>
        <taxon>Bacteria</taxon>
        <taxon>Bacillati</taxon>
        <taxon>Bacillota</taxon>
        <taxon>Bacilli</taxon>
        <taxon>Lactobacillales</taxon>
        <taxon>Enterococcaceae</taxon>
        <taxon>Enterococcus</taxon>
    </lineage>
</organism>
<name>A0A200J8M0_9ENTE</name>
<dbReference type="InterPro" id="IPR001347">
    <property type="entry name" value="SIS_dom"/>
</dbReference>
<dbReference type="PROSITE" id="PS51464">
    <property type="entry name" value="SIS"/>
    <property type="match status" value="1"/>
</dbReference>
<gene>
    <name evidence="7" type="ORF">A5889_001189</name>
    <name evidence="6" type="ORF">A5889_001890</name>
</gene>
<dbReference type="PROSITE" id="PS51071">
    <property type="entry name" value="HTH_RPIR"/>
    <property type="match status" value="1"/>
</dbReference>
<evidence type="ECO:0000256" key="3">
    <source>
        <dbReference type="ARBA" id="ARBA00023163"/>
    </source>
</evidence>
<reference evidence="7" key="2">
    <citation type="submission" date="2017-05" db="EMBL/GenBank/DDBJ databases">
        <authorList>
            <consortium name="The Broad Institute Genomics Platform"/>
            <consortium name="The Broad Institute Genomic Center for Infectious Diseases"/>
            <person name="Earl A."/>
            <person name="Manson A."/>
            <person name="Schwartman J."/>
            <person name="Gilmore M."/>
            <person name="Abouelleil A."/>
            <person name="Cao P."/>
            <person name="Chapman S."/>
            <person name="Cusick C."/>
            <person name="Shea T."/>
            <person name="Young S."/>
            <person name="Neafsey D."/>
            <person name="Nusbaum C."/>
            <person name="Birren B."/>
        </authorList>
    </citation>
    <scope>NUCLEOTIDE SEQUENCE</scope>
    <source>
        <strain evidence="7">9D6_DIV0238</strain>
    </source>
</reference>
<proteinExistence type="predicted"/>
<evidence type="ECO:0000313" key="7">
    <source>
        <dbReference type="EMBL" id="WYJ93687.1"/>
    </source>
</evidence>
<dbReference type="EMBL" id="CP147246">
    <property type="protein sequence ID" value="WYJ93687.1"/>
    <property type="molecule type" value="Genomic_DNA"/>
</dbReference>
<evidence type="ECO:0000313" key="6">
    <source>
        <dbReference type="EMBL" id="OUZ33181.1"/>
    </source>
</evidence>
<dbReference type="InterPro" id="IPR046348">
    <property type="entry name" value="SIS_dom_sf"/>
</dbReference>
<evidence type="ECO:0000259" key="4">
    <source>
        <dbReference type="PROSITE" id="PS51071"/>
    </source>
</evidence>
<dbReference type="Gene3D" id="1.10.10.10">
    <property type="entry name" value="Winged helix-like DNA-binding domain superfamily/Winged helix DNA-binding domain"/>
    <property type="match status" value="1"/>
</dbReference>
<dbReference type="Proteomes" id="UP000196151">
    <property type="component" value="Chromosome"/>
</dbReference>
<dbReference type="PANTHER" id="PTHR30514">
    <property type="entry name" value="GLUCOKINASE"/>
    <property type="match status" value="1"/>
</dbReference>